<evidence type="ECO:0000256" key="8">
    <source>
        <dbReference type="ARBA" id="ARBA00023004"/>
    </source>
</evidence>
<feature type="binding site" description="axial binding residue" evidence="10">
    <location>
        <position position="459"/>
    </location>
    <ligand>
        <name>heme</name>
        <dbReference type="ChEBI" id="CHEBI:30413"/>
    </ligand>
    <ligandPart>
        <name>Fe</name>
        <dbReference type="ChEBI" id="CHEBI:18248"/>
    </ligandPart>
</feature>
<comment type="subcellular location">
    <subcellularLocation>
        <location evidence="2">Endoplasmic reticulum membrane</location>
        <topology evidence="2">Peripheral membrane protein</topology>
    </subcellularLocation>
    <subcellularLocation>
        <location evidence="1">Microsome membrane</location>
        <topology evidence="1">Peripheral membrane protein</topology>
    </subcellularLocation>
</comment>
<evidence type="ECO:0000256" key="12">
    <source>
        <dbReference type="SAM" id="Phobius"/>
    </source>
</evidence>
<evidence type="ECO:0000256" key="6">
    <source>
        <dbReference type="ARBA" id="ARBA00022848"/>
    </source>
</evidence>
<dbReference type="PANTHER" id="PTHR24302:SF15">
    <property type="entry name" value="FATTY-ACID PEROXYGENASE"/>
    <property type="match status" value="1"/>
</dbReference>
<dbReference type="Pfam" id="PF00067">
    <property type="entry name" value="p450"/>
    <property type="match status" value="1"/>
</dbReference>
<gene>
    <name evidence="13" type="primary">CYP3A7</name>
    <name evidence="13" type="ORF">BLAG_LOCUS11338</name>
</gene>
<dbReference type="Gene3D" id="1.10.630.10">
    <property type="entry name" value="Cytochrome P450"/>
    <property type="match status" value="1"/>
</dbReference>
<dbReference type="PROSITE" id="PS00086">
    <property type="entry name" value="CYTOCHROME_P450"/>
    <property type="match status" value="1"/>
</dbReference>
<evidence type="ECO:0000256" key="1">
    <source>
        <dbReference type="ARBA" id="ARBA00004174"/>
    </source>
</evidence>
<keyword evidence="11" id="KW-0503">Monooxygenase</keyword>
<evidence type="ECO:0000313" key="13">
    <source>
        <dbReference type="EMBL" id="CAH1250714.1"/>
    </source>
</evidence>
<keyword evidence="6" id="KW-0256">Endoplasmic reticulum</keyword>
<evidence type="ECO:0000256" key="9">
    <source>
        <dbReference type="ARBA" id="ARBA00043906"/>
    </source>
</evidence>
<keyword evidence="4 10" id="KW-0349">Heme</keyword>
<protein>
    <submittedName>
        <fullName evidence="13">CYP3A7 protein</fullName>
    </submittedName>
</protein>
<organism evidence="13 14">
    <name type="scientific">Branchiostoma lanceolatum</name>
    <name type="common">Common lancelet</name>
    <name type="synonym">Amphioxus lanceolatum</name>
    <dbReference type="NCBI Taxonomy" id="7740"/>
    <lineage>
        <taxon>Eukaryota</taxon>
        <taxon>Metazoa</taxon>
        <taxon>Chordata</taxon>
        <taxon>Cephalochordata</taxon>
        <taxon>Leptocardii</taxon>
        <taxon>Amphioxiformes</taxon>
        <taxon>Branchiostomatidae</taxon>
        <taxon>Branchiostoma</taxon>
    </lineage>
</organism>
<name>A0A8J9ZAF0_BRALA</name>
<keyword evidence="6" id="KW-0492">Microsome</keyword>
<dbReference type="EMBL" id="OV696703">
    <property type="protein sequence ID" value="CAH1250714.1"/>
    <property type="molecule type" value="Genomic_DNA"/>
</dbReference>
<accession>A0A8J9ZAF0</accession>
<evidence type="ECO:0000256" key="5">
    <source>
        <dbReference type="ARBA" id="ARBA00022723"/>
    </source>
</evidence>
<dbReference type="AlphaFoldDB" id="A0A8J9ZAF0"/>
<keyword evidence="12" id="KW-0812">Transmembrane</keyword>
<dbReference type="SUPFAM" id="SSF48264">
    <property type="entry name" value="Cytochrome P450"/>
    <property type="match status" value="1"/>
</dbReference>
<dbReference type="InterPro" id="IPR017972">
    <property type="entry name" value="Cyt_P450_CS"/>
</dbReference>
<dbReference type="OrthoDB" id="2789670at2759"/>
<sequence>MDLELPDVSLTWILAGILPILFYLYYIRPLSLFKKMGVPGPRPWPVIGDFFGQMKRGIWNPDHHVKMLREYGEVYGLFSGSMPALIVSDPEMLREILVKQFHNFSRRENEGMTLNTTPSGRYLLNLDGEDWKNVRTTLTPAFSSGKLKQMVEQLNRCANILAETVGGFAKTDKSFKARELTGGFTMDAIASTAFGTEIDSQRNPEDPFVVHGKQGFKFDFRDPTIWLFFFFPKIMKPILEALDRDFFPWKSYKFFESVFDQLMDMRQHGEIERVDFMQLMANAHKEKDEEEEDIGEVKVHGQRKALTKADVVSNGILFFLAGYDTTSLTMAYTMYNLALNQEVQETVIREVDDAMEGKDDVDHEAVGQLTYLEMCIMETLRLYPPGANVMTRSCVEDTVVKGLSIPKGMAILVPVQAIHYDPERWPEPKKFIPERFTKDEREKRNPFHWLPFGAGPRNCIGMRLAMMEAKIGLAKVFMKYRILPCAETQVPLKIKKHELFPVAEDGVMLKATLRDKSED</sequence>
<evidence type="ECO:0000256" key="2">
    <source>
        <dbReference type="ARBA" id="ARBA00004406"/>
    </source>
</evidence>
<evidence type="ECO:0000256" key="11">
    <source>
        <dbReference type="RuleBase" id="RU000461"/>
    </source>
</evidence>
<dbReference type="GO" id="GO:0005506">
    <property type="term" value="F:iron ion binding"/>
    <property type="evidence" value="ECO:0007669"/>
    <property type="project" value="InterPro"/>
</dbReference>
<comment type="function">
    <text evidence="9">Cytochromes P450 are a group of heme-thiolate monooxygenases. They oxidize a variety of structurally unrelated compounds, including steroids, fatty acids, and xenobiotics.</text>
</comment>
<dbReference type="PRINTS" id="PR00463">
    <property type="entry name" value="EP450I"/>
</dbReference>
<dbReference type="CDD" id="cd11055">
    <property type="entry name" value="CYP3A-like"/>
    <property type="match status" value="1"/>
</dbReference>
<evidence type="ECO:0000313" key="14">
    <source>
        <dbReference type="Proteomes" id="UP000838412"/>
    </source>
</evidence>
<dbReference type="Proteomes" id="UP000838412">
    <property type="component" value="Chromosome 18"/>
</dbReference>
<dbReference type="PANTHER" id="PTHR24302">
    <property type="entry name" value="CYTOCHROME P450 FAMILY 3"/>
    <property type="match status" value="1"/>
</dbReference>
<comment type="cofactor">
    <cofactor evidence="10">
        <name>heme</name>
        <dbReference type="ChEBI" id="CHEBI:30413"/>
    </cofactor>
</comment>
<evidence type="ECO:0000256" key="4">
    <source>
        <dbReference type="ARBA" id="ARBA00022617"/>
    </source>
</evidence>
<feature type="transmembrane region" description="Helical" evidence="12">
    <location>
        <begin position="6"/>
        <end position="26"/>
    </location>
</feature>
<proteinExistence type="inferred from homology"/>
<keyword evidence="12" id="KW-0472">Membrane</keyword>
<reference evidence="13" key="1">
    <citation type="submission" date="2022-01" db="EMBL/GenBank/DDBJ databases">
        <authorList>
            <person name="Braso-Vives M."/>
        </authorList>
    </citation>
    <scope>NUCLEOTIDE SEQUENCE</scope>
</reference>
<keyword evidence="5 10" id="KW-0479">Metal-binding</keyword>
<dbReference type="InterPro" id="IPR001128">
    <property type="entry name" value="Cyt_P450"/>
</dbReference>
<dbReference type="GO" id="GO:0020037">
    <property type="term" value="F:heme binding"/>
    <property type="evidence" value="ECO:0007669"/>
    <property type="project" value="InterPro"/>
</dbReference>
<dbReference type="InterPro" id="IPR036396">
    <property type="entry name" value="Cyt_P450_sf"/>
</dbReference>
<comment type="similarity">
    <text evidence="3 11">Belongs to the cytochrome P450 family.</text>
</comment>
<keyword evidence="12" id="KW-1133">Transmembrane helix</keyword>
<dbReference type="GO" id="GO:0016705">
    <property type="term" value="F:oxidoreductase activity, acting on paired donors, with incorporation or reduction of molecular oxygen"/>
    <property type="evidence" value="ECO:0007669"/>
    <property type="project" value="InterPro"/>
</dbReference>
<evidence type="ECO:0000256" key="7">
    <source>
        <dbReference type="ARBA" id="ARBA00023002"/>
    </source>
</evidence>
<keyword evidence="14" id="KW-1185">Reference proteome</keyword>
<dbReference type="GO" id="GO:0005789">
    <property type="term" value="C:endoplasmic reticulum membrane"/>
    <property type="evidence" value="ECO:0007669"/>
    <property type="project" value="UniProtKB-SubCell"/>
</dbReference>
<dbReference type="InterPro" id="IPR002401">
    <property type="entry name" value="Cyt_P450_E_grp-I"/>
</dbReference>
<dbReference type="GO" id="GO:0008395">
    <property type="term" value="F:steroid hydroxylase activity"/>
    <property type="evidence" value="ECO:0007669"/>
    <property type="project" value="TreeGrafter"/>
</dbReference>
<dbReference type="InterPro" id="IPR050705">
    <property type="entry name" value="Cytochrome_P450_3A"/>
</dbReference>
<dbReference type="PRINTS" id="PR00385">
    <property type="entry name" value="P450"/>
</dbReference>
<evidence type="ECO:0000256" key="3">
    <source>
        <dbReference type="ARBA" id="ARBA00010617"/>
    </source>
</evidence>
<keyword evidence="7 11" id="KW-0560">Oxidoreductase</keyword>
<dbReference type="FunFam" id="1.10.630.10:FF:000042">
    <property type="entry name" value="Cytochrome P450"/>
    <property type="match status" value="1"/>
</dbReference>
<keyword evidence="8 10" id="KW-0408">Iron</keyword>
<evidence type="ECO:0000256" key="10">
    <source>
        <dbReference type="PIRSR" id="PIRSR602401-1"/>
    </source>
</evidence>